<sequence length="221" mass="23842">MSNLKKKIPTGTSIKGAVKSSSSQNVKPKSSSSTQEKASVPKAQSMVNLGDLARAKLYTYQLKPEQQTGKITGIASIIQRLIATPFLALSEMGSSAAEVTFDFEENKYAVQSADDCGPVFDDALSEKDVTVLKTLTPSMCENLGLFLTSIWKAKVAVQRVSEAEFSDSEEMQDEVDEVEEGEGEGEAAEGSDEEGEDIEFSEESDDGFNINDGIVMAINLF</sequence>
<dbReference type="EMBL" id="MZ420154">
    <property type="protein sequence ID" value="QYA18730.1"/>
    <property type="molecule type" value="Genomic_DNA"/>
</dbReference>
<feature type="region of interest" description="Disordered" evidence="1">
    <location>
        <begin position="1"/>
        <end position="42"/>
    </location>
</feature>
<evidence type="ECO:0000313" key="2">
    <source>
        <dbReference type="EMBL" id="QYA18730.1"/>
    </source>
</evidence>
<gene>
    <name evidence="2" type="ORF">KOM_12_462</name>
</gene>
<reference evidence="2" key="1">
    <citation type="submission" date="2021-06" db="EMBL/GenBank/DDBJ databases">
        <authorList>
            <person name="Rolland C."/>
        </authorList>
    </citation>
    <scope>NUCLEOTIDE SEQUENCE</scope>
    <source>
        <strain evidence="2">347.936635</strain>
    </source>
</reference>
<proteinExistence type="predicted"/>
<feature type="compositionally biased region" description="Low complexity" evidence="1">
    <location>
        <begin position="19"/>
        <end position="33"/>
    </location>
</feature>
<feature type="compositionally biased region" description="Acidic residues" evidence="1">
    <location>
        <begin position="164"/>
        <end position="206"/>
    </location>
</feature>
<name>A0A8F8KQ36_9VIRU</name>
<protein>
    <submittedName>
        <fullName evidence="2">Uncharacterized protein</fullName>
    </submittedName>
</protein>
<organism evidence="2">
    <name type="scientific">Clandestinovirus</name>
    <dbReference type="NCBI Taxonomy" id="2831644"/>
    <lineage>
        <taxon>Viruses</taxon>
    </lineage>
</organism>
<evidence type="ECO:0000256" key="1">
    <source>
        <dbReference type="SAM" id="MobiDB-lite"/>
    </source>
</evidence>
<accession>A0A8F8KQ36</accession>
<feature type="region of interest" description="Disordered" evidence="1">
    <location>
        <begin position="163"/>
        <end position="209"/>
    </location>
</feature>